<dbReference type="Proteomes" id="UP001195914">
    <property type="component" value="Unassembled WGS sequence"/>
</dbReference>
<dbReference type="InterPro" id="IPR003890">
    <property type="entry name" value="MIF4G-like_typ-3"/>
</dbReference>
<accession>A0AAD9LH82</accession>
<evidence type="ECO:0000313" key="7">
    <source>
        <dbReference type="Proteomes" id="UP001195914"/>
    </source>
</evidence>
<feature type="compositionally biased region" description="Basic residues" evidence="4">
    <location>
        <begin position="1"/>
        <end position="10"/>
    </location>
</feature>
<evidence type="ECO:0000256" key="4">
    <source>
        <dbReference type="SAM" id="MobiDB-lite"/>
    </source>
</evidence>
<evidence type="ECO:0000256" key="1">
    <source>
        <dbReference type="ARBA" id="ARBA00005775"/>
    </source>
</evidence>
<feature type="region of interest" description="Disordered" evidence="4">
    <location>
        <begin position="1"/>
        <end position="68"/>
    </location>
</feature>
<dbReference type="SUPFAM" id="SSF48371">
    <property type="entry name" value="ARM repeat"/>
    <property type="match status" value="1"/>
</dbReference>
<feature type="region of interest" description="Disordered" evidence="4">
    <location>
        <begin position="813"/>
        <end position="832"/>
    </location>
</feature>
<dbReference type="GO" id="GO:0003743">
    <property type="term" value="F:translation initiation factor activity"/>
    <property type="evidence" value="ECO:0007669"/>
    <property type="project" value="UniProtKB-KW"/>
</dbReference>
<feature type="compositionally biased region" description="Polar residues" evidence="4">
    <location>
        <begin position="11"/>
        <end position="29"/>
    </location>
</feature>
<comment type="similarity">
    <text evidence="1">Belongs to the eukaryotic initiation factor 4G family.</text>
</comment>
<reference evidence="6" key="1">
    <citation type="journal article" date="2014" name="Nucleic Acids Res.">
        <title>The evolutionary dynamics of variant antigen genes in Babesia reveal a history of genomic innovation underlying host-parasite interaction.</title>
        <authorList>
            <person name="Jackson A.P."/>
            <person name="Otto T.D."/>
            <person name="Darby A."/>
            <person name="Ramaprasad A."/>
            <person name="Xia D."/>
            <person name="Echaide I.E."/>
            <person name="Farber M."/>
            <person name="Gahlot S."/>
            <person name="Gamble J."/>
            <person name="Gupta D."/>
            <person name="Gupta Y."/>
            <person name="Jackson L."/>
            <person name="Malandrin L."/>
            <person name="Malas T.B."/>
            <person name="Moussa E."/>
            <person name="Nair M."/>
            <person name="Reid A.J."/>
            <person name="Sanders M."/>
            <person name="Sharma J."/>
            <person name="Tracey A."/>
            <person name="Quail M.A."/>
            <person name="Weir W."/>
            <person name="Wastling J.M."/>
            <person name="Hall N."/>
            <person name="Willadsen P."/>
            <person name="Lingelbach K."/>
            <person name="Shiels B."/>
            <person name="Tait A."/>
            <person name="Berriman M."/>
            <person name="Allred D.R."/>
            <person name="Pain A."/>
        </authorList>
    </citation>
    <scope>NUCLEOTIDE SEQUENCE</scope>
    <source>
        <strain evidence="6">1802A</strain>
    </source>
</reference>
<gene>
    <name evidence="6" type="ORF">X943_002983</name>
</gene>
<dbReference type="GO" id="GO:0003729">
    <property type="term" value="F:mRNA binding"/>
    <property type="evidence" value="ECO:0007669"/>
    <property type="project" value="TreeGrafter"/>
</dbReference>
<dbReference type="SMART" id="SM00543">
    <property type="entry name" value="MIF4G"/>
    <property type="match status" value="1"/>
</dbReference>
<feature type="compositionally biased region" description="Polar residues" evidence="4">
    <location>
        <begin position="731"/>
        <end position="760"/>
    </location>
</feature>
<proteinExistence type="inferred from homology"/>
<protein>
    <submittedName>
        <fullName evidence="6">Eukaryotic initiation factor 4G middle domain containing protein</fullName>
    </submittedName>
</protein>
<evidence type="ECO:0000256" key="3">
    <source>
        <dbReference type="ARBA" id="ARBA00022917"/>
    </source>
</evidence>
<feature type="region of interest" description="Disordered" evidence="4">
    <location>
        <begin position="1137"/>
        <end position="1166"/>
    </location>
</feature>
<feature type="region of interest" description="Disordered" evidence="4">
    <location>
        <begin position="697"/>
        <end position="769"/>
    </location>
</feature>
<dbReference type="Gene3D" id="1.25.40.180">
    <property type="match status" value="1"/>
</dbReference>
<dbReference type="PANTHER" id="PTHR23253:SF9">
    <property type="entry name" value="EUKARYOTIC TRANSLATION INITIATION FACTOR 4 GAMMA 2"/>
    <property type="match status" value="1"/>
</dbReference>
<dbReference type="EMBL" id="JAHBMH010000044">
    <property type="protein sequence ID" value="KAK1936365.1"/>
    <property type="molecule type" value="Genomic_DNA"/>
</dbReference>
<evidence type="ECO:0000313" key="6">
    <source>
        <dbReference type="EMBL" id="KAK1936365.1"/>
    </source>
</evidence>
<reference evidence="6" key="2">
    <citation type="submission" date="2021-05" db="EMBL/GenBank/DDBJ databases">
        <authorList>
            <person name="Pain A."/>
        </authorList>
    </citation>
    <scope>NUCLEOTIDE SEQUENCE</scope>
    <source>
        <strain evidence="6">1802A</strain>
    </source>
</reference>
<dbReference type="PANTHER" id="PTHR23253">
    <property type="entry name" value="EUKARYOTIC TRANSLATION INITIATION FACTOR 4 GAMMA"/>
    <property type="match status" value="1"/>
</dbReference>
<keyword evidence="2 6" id="KW-0396">Initiation factor</keyword>
<feature type="compositionally biased region" description="Low complexity" evidence="4">
    <location>
        <begin position="486"/>
        <end position="502"/>
    </location>
</feature>
<feature type="region of interest" description="Disordered" evidence="4">
    <location>
        <begin position="481"/>
        <end position="505"/>
    </location>
</feature>
<evidence type="ECO:0000259" key="5">
    <source>
        <dbReference type="SMART" id="SM00543"/>
    </source>
</evidence>
<feature type="region of interest" description="Disordered" evidence="4">
    <location>
        <begin position="956"/>
        <end position="977"/>
    </location>
</feature>
<feature type="compositionally biased region" description="Acidic residues" evidence="4">
    <location>
        <begin position="1140"/>
        <end position="1162"/>
    </location>
</feature>
<keyword evidence="7" id="KW-1185">Reference proteome</keyword>
<sequence length="1601" mass="176708">MDKSSKRNNKKSGTNTPITANRPDNTENAQDVALPRSRTQEHTDHKRGNRGRYYGKVNSVESREKGAALSGHKLNKLNSAELPSAKKCDSNCDIHEMDHIKESNETNMGPKNSKIDIGIPCDIKALDASISTGNGFRSPNLGINKLTERNDFLQDRYAESKVENANSVVQGGHNLAQQHKMLHNTSIGVEGGRYTSSEYRVDEDEVCQPQTISVKQVTNTCKDHLQCHMRSSHGHEEHQADGGKVFHPTERAANYTDGHANYVGNFPSLHDANGCGHKVYEERLSRSTEFRPHDGSKFISNDRRMDRRQDNRYVLEVDTVQVHLIYRSPKDTSLHHINPDSCTMPNIDLIRVPSDKYKSREFSQHGGASVSRSHMHASVTVPYYQGGVAIQAVPGVQAIPIPGVVPGMTPISKGHYMNPGYVGAPVSQVPHPVGYFARSMVSSVMGSVYGPPPRNEAPRVMQVPKRKSSAFQIKNPETGEVVNVGSKTPVSTPKPPVTSTVPHASQLPHKGEAVNIPATSSTKEKGCNSLITNTPQAAPMNVRSVVPTVQATPPLAQVATTADIPSINVNVYHAPTPVHHSSYSYSGYVPLTPIYARTPRTPLTAGYTDEDELMPVDDLRDQGSGRIVVAPPQVLTPAKVLPPRNVVPQQLIHGVCARQFSSQVAKMDSKDTKKTKFKVFNRPMDLCEAVLALEERHPKSDGTARPSMRSHPTSRRVKNTAINEQLEVLGNTGSTNVPTDLSENVSDLPSNDITPRQKMTGTAGGRSKTNNKKVVKLGKVASGQLALLVNDSEGSMEIEAHISTAAVQERIKRSKGSAIPPKNEALGKQENVDENVGHNVDKVVEGDAQEVDATHQSDEIVGTPKPVVTFEEVLQPEPVEVSEDKKEVTPTSVASVENKPESGTGDSTTNAPADSKGGDDKAPVIIPAISVETLINCAFSCKKVLPSPNMGFRVIPAHPISGNSGSKDGRESRGRGLASFPHSYTLQTQASGYTYGNQRSRMFDKAKTDGKWRREPKPETVRITPIKKPEISREERFKRTVRSLLNKLTVEKFLTVSQNVAKLYENLTIQDDVYAMVDLVLDKAVSELHYSDMYADLVYLLKYRFNDAFDIGFKSTMFYRVLLNKCQDSFEALSKMNPEDISEEEKADAPLDAEEEPEDSEISDSAKGARRLTKKIVLGTIRFMGELFLRKILSVAILQRIARTLLKMDTGSPKVPYEHLVEGFIELITTIGYTLEQYNSGPDMLNEYMIYLTKLMNDGNYSLRIVYKIQDLMDLRKKRWVKKVFKEKATSVADIHLEAKKDELKGGAIHINQEGKFMTAGLQTSRHYTEYLLTQRHLAIAKTINGVFRGHNHSSASVNCEGAVSKVIDTSPATPTNISTPKAISPSVAVSKPEKGIVKGSSTSYDSKKLQKKGSEVRFAMDNISVVEDIIDIFMQKPNPERFKYEWNQLAPSNQDAKAAVRRMLTICVNAKSLVVAEAQADLVAVTISSLLKGASSTLGAFEIFEKEYLVRLQDEVLDNPQATSLFARILTHVLNKFGSDQQVMLEKIELPEDFEVARQLATQVLREMVKHTNQAEYARRLFQSSFSIFGGDRSSFLKDI</sequence>
<keyword evidence="3" id="KW-0648">Protein biosynthesis</keyword>
<comment type="caution">
    <text evidence="6">The sequence shown here is derived from an EMBL/GenBank/DDBJ whole genome shotgun (WGS) entry which is preliminary data.</text>
</comment>
<evidence type="ECO:0000256" key="2">
    <source>
        <dbReference type="ARBA" id="ARBA00022540"/>
    </source>
</evidence>
<organism evidence="6 7">
    <name type="scientific">Babesia divergens</name>
    <dbReference type="NCBI Taxonomy" id="32595"/>
    <lineage>
        <taxon>Eukaryota</taxon>
        <taxon>Sar</taxon>
        <taxon>Alveolata</taxon>
        <taxon>Apicomplexa</taxon>
        <taxon>Aconoidasida</taxon>
        <taxon>Piroplasmida</taxon>
        <taxon>Babesiidae</taxon>
        <taxon>Babesia</taxon>
    </lineage>
</organism>
<dbReference type="InterPro" id="IPR016024">
    <property type="entry name" value="ARM-type_fold"/>
</dbReference>
<name>A0AAD9LH82_BABDI</name>
<dbReference type="Pfam" id="PF02854">
    <property type="entry name" value="MIF4G"/>
    <property type="match status" value="1"/>
</dbReference>
<feature type="domain" description="MIF4G" evidence="5">
    <location>
        <begin position="1038"/>
        <end position="1279"/>
    </location>
</feature>
<feature type="region of interest" description="Disordered" evidence="4">
    <location>
        <begin position="875"/>
        <end position="921"/>
    </location>
</feature>
<dbReference type="GO" id="GO:0016281">
    <property type="term" value="C:eukaryotic translation initiation factor 4F complex"/>
    <property type="evidence" value="ECO:0007669"/>
    <property type="project" value="TreeGrafter"/>
</dbReference>